<feature type="domain" description="F-box" evidence="1">
    <location>
        <begin position="8"/>
        <end position="48"/>
    </location>
</feature>
<sequence>MTTTFSNLQSDLVTEILTRVPLKYMRAVRMTCKNWNDLSKNQSFTKMHIDKAATTGKEGETQMIVMMGYNLHLTNIFINEDPSIKQESKLCCLNKQVKIFKFINCEGLLLCILKEDSRVVVWNPYLGQPRWIIPRYSHSPYRCDGFSYALGYEDKKNKSCRSHKLLRFLVYYVNPESDNHFLWYEIYDFDSDLWTTLDVVTPHFPHLYRSGVSLKGNTYWCAPKRNTDDEYGIICFDFTKERFGSLLPLPFSAGPNDYVTLSCVREEKLAVLLQHNEYNPYELDIWITTKIEDEEVLWSKFLRIETEWDICVPFISGNFFIDEENKVAIGFEEDNRHRVNIIGEAEYFRGLDLVGEFGDQNYMPHLCSYVPSLVQIKQPEQGGEWKQESDVEKRRYDQNMLRFVSHLKGMNKLCGGGKRQKKKNS</sequence>
<comment type="caution">
    <text evidence="2">The sequence shown here is derived from an EMBL/GenBank/DDBJ whole genome shotgun (WGS) entry which is preliminary data.</text>
</comment>
<proteinExistence type="predicted"/>
<dbReference type="NCBIfam" id="TIGR01640">
    <property type="entry name" value="F_box_assoc_1"/>
    <property type="match status" value="1"/>
</dbReference>
<accession>A0ABD1BQ77</accession>
<name>A0ABD1BQ77_CARAN</name>
<dbReference type="InterPro" id="IPR006527">
    <property type="entry name" value="F-box-assoc_dom_typ1"/>
</dbReference>
<reference evidence="2 3" key="1">
    <citation type="submission" date="2024-04" db="EMBL/GenBank/DDBJ databases">
        <title>Genome assembly C_amara_ONT_v2.</title>
        <authorList>
            <person name="Yant L."/>
            <person name="Moore C."/>
            <person name="Slenker M."/>
        </authorList>
    </citation>
    <scope>NUCLEOTIDE SEQUENCE [LARGE SCALE GENOMIC DNA]</scope>
    <source>
        <tissue evidence="2">Leaf</tissue>
    </source>
</reference>
<dbReference type="SUPFAM" id="SSF81383">
    <property type="entry name" value="F-box domain"/>
    <property type="match status" value="1"/>
</dbReference>
<dbReference type="InterPro" id="IPR017451">
    <property type="entry name" value="F-box-assoc_interact_dom"/>
</dbReference>
<gene>
    <name evidence="2" type="ORF">V5N11_014694</name>
</gene>
<dbReference type="EMBL" id="JBANAX010000184">
    <property type="protein sequence ID" value="KAL1219323.1"/>
    <property type="molecule type" value="Genomic_DNA"/>
</dbReference>
<dbReference type="Pfam" id="PF00646">
    <property type="entry name" value="F-box"/>
    <property type="match status" value="1"/>
</dbReference>
<evidence type="ECO:0000313" key="2">
    <source>
        <dbReference type="EMBL" id="KAL1219323.1"/>
    </source>
</evidence>
<keyword evidence="3" id="KW-1185">Reference proteome</keyword>
<dbReference type="AlphaFoldDB" id="A0ABD1BQ77"/>
<dbReference type="InterPro" id="IPR001810">
    <property type="entry name" value="F-box_dom"/>
</dbReference>
<dbReference type="InterPro" id="IPR050796">
    <property type="entry name" value="SCF_F-box_component"/>
</dbReference>
<dbReference type="PANTHER" id="PTHR31672:SF13">
    <property type="entry name" value="F-BOX PROTEIN CPR30-LIKE"/>
    <property type="match status" value="1"/>
</dbReference>
<evidence type="ECO:0000313" key="3">
    <source>
        <dbReference type="Proteomes" id="UP001558713"/>
    </source>
</evidence>
<dbReference type="InterPro" id="IPR011043">
    <property type="entry name" value="Gal_Oxase/kelch_b-propeller"/>
</dbReference>
<dbReference type="SUPFAM" id="SSF50965">
    <property type="entry name" value="Galactose oxidase, central domain"/>
    <property type="match status" value="1"/>
</dbReference>
<dbReference type="Pfam" id="PF07734">
    <property type="entry name" value="FBA_1"/>
    <property type="match status" value="1"/>
</dbReference>
<protein>
    <submittedName>
        <fullName evidence="2">F-box/kelch-repeat protein</fullName>
    </submittedName>
</protein>
<dbReference type="SMART" id="SM00256">
    <property type="entry name" value="FBOX"/>
    <property type="match status" value="1"/>
</dbReference>
<dbReference type="PANTHER" id="PTHR31672">
    <property type="entry name" value="BNACNNG10540D PROTEIN"/>
    <property type="match status" value="1"/>
</dbReference>
<organism evidence="2 3">
    <name type="scientific">Cardamine amara subsp. amara</name>
    <dbReference type="NCBI Taxonomy" id="228776"/>
    <lineage>
        <taxon>Eukaryota</taxon>
        <taxon>Viridiplantae</taxon>
        <taxon>Streptophyta</taxon>
        <taxon>Embryophyta</taxon>
        <taxon>Tracheophyta</taxon>
        <taxon>Spermatophyta</taxon>
        <taxon>Magnoliopsida</taxon>
        <taxon>eudicotyledons</taxon>
        <taxon>Gunneridae</taxon>
        <taxon>Pentapetalae</taxon>
        <taxon>rosids</taxon>
        <taxon>malvids</taxon>
        <taxon>Brassicales</taxon>
        <taxon>Brassicaceae</taxon>
        <taxon>Cardamineae</taxon>
        <taxon>Cardamine</taxon>
    </lineage>
</organism>
<evidence type="ECO:0000259" key="1">
    <source>
        <dbReference type="SMART" id="SM00256"/>
    </source>
</evidence>
<dbReference type="Proteomes" id="UP001558713">
    <property type="component" value="Unassembled WGS sequence"/>
</dbReference>
<dbReference type="InterPro" id="IPR036047">
    <property type="entry name" value="F-box-like_dom_sf"/>
</dbReference>